<dbReference type="InterPro" id="IPR025287">
    <property type="entry name" value="WAK_GUB"/>
</dbReference>
<comment type="pathway">
    <text evidence="3">Protein modification; protein ubiquitination.</text>
</comment>
<evidence type="ECO:0000256" key="12">
    <source>
        <dbReference type="ARBA" id="ARBA00022989"/>
    </source>
</evidence>
<feature type="domain" description="RING-type" evidence="18">
    <location>
        <begin position="337"/>
        <end position="379"/>
    </location>
</feature>
<dbReference type="GO" id="GO:0061630">
    <property type="term" value="F:ubiquitin protein ligase activity"/>
    <property type="evidence" value="ECO:0007669"/>
    <property type="project" value="UniProtKB-EC"/>
</dbReference>
<dbReference type="GO" id="GO:0016020">
    <property type="term" value="C:membrane"/>
    <property type="evidence" value="ECO:0007669"/>
    <property type="project" value="UniProtKB-SubCell"/>
</dbReference>
<feature type="transmembrane region" description="Helical" evidence="16">
    <location>
        <begin position="256"/>
        <end position="279"/>
    </location>
</feature>
<dbReference type="EC" id="2.3.2.27" evidence="4"/>
<evidence type="ECO:0000256" key="10">
    <source>
        <dbReference type="ARBA" id="ARBA00022786"/>
    </source>
</evidence>
<evidence type="ECO:0000256" key="8">
    <source>
        <dbReference type="ARBA" id="ARBA00022729"/>
    </source>
</evidence>
<feature type="signal peptide" evidence="17">
    <location>
        <begin position="1"/>
        <end position="24"/>
    </location>
</feature>
<evidence type="ECO:0000256" key="6">
    <source>
        <dbReference type="ARBA" id="ARBA00022692"/>
    </source>
</evidence>
<dbReference type="CDD" id="cd16461">
    <property type="entry name" value="RING-H2_EL5-like"/>
    <property type="match status" value="1"/>
</dbReference>
<dbReference type="Gene3D" id="3.30.40.10">
    <property type="entry name" value="Zinc/RING finger domain, C3HC4 (zinc finger)"/>
    <property type="match status" value="1"/>
</dbReference>
<keyword evidence="13 16" id="KW-0472">Membrane</keyword>
<dbReference type="PANTHER" id="PTHR46279">
    <property type="entry name" value="RING/U-BOX SUPERFAMILY PROTEIN"/>
    <property type="match status" value="1"/>
</dbReference>
<dbReference type="PROSITE" id="PS50089">
    <property type="entry name" value="ZF_RING_2"/>
    <property type="match status" value="1"/>
</dbReference>
<dbReference type="Pfam" id="PF13947">
    <property type="entry name" value="GUB_WAK_bind"/>
    <property type="match status" value="1"/>
</dbReference>
<dbReference type="InterPro" id="IPR046948">
    <property type="entry name" value="ATL20-22-like"/>
</dbReference>
<dbReference type="SUPFAM" id="SSF57850">
    <property type="entry name" value="RING/U-box"/>
    <property type="match status" value="1"/>
</dbReference>
<keyword evidence="6 16" id="KW-0812">Transmembrane</keyword>
<evidence type="ECO:0000259" key="18">
    <source>
        <dbReference type="PROSITE" id="PS50089"/>
    </source>
</evidence>
<keyword evidence="7" id="KW-0479">Metal-binding</keyword>
<reference evidence="19" key="1">
    <citation type="journal article" date="2013" name="J. Plant Res.">
        <title>Effect of fungi and light on seed germination of three Opuntia species from semiarid lands of central Mexico.</title>
        <authorList>
            <person name="Delgado-Sanchez P."/>
            <person name="Jimenez-Bremont J.F."/>
            <person name="Guerrero-Gonzalez Mde L."/>
            <person name="Flores J."/>
        </authorList>
    </citation>
    <scope>NUCLEOTIDE SEQUENCE</scope>
    <source>
        <tissue evidence="19">Cladode</tissue>
    </source>
</reference>
<evidence type="ECO:0000256" key="9">
    <source>
        <dbReference type="ARBA" id="ARBA00022771"/>
    </source>
</evidence>
<dbReference type="InterPro" id="IPR013083">
    <property type="entry name" value="Znf_RING/FYVE/PHD"/>
</dbReference>
<protein>
    <recommendedName>
        <fullName evidence="4">RING-type E3 ubiquitin transferase</fullName>
        <ecNumber evidence="4">2.3.2.27</ecNumber>
    </recommendedName>
</protein>
<evidence type="ECO:0000256" key="16">
    <source>
        <dbReference type="SAM" id="Phobius"/>
    </source>
</evidence>
<evidence type="ECO:0000256" key="15">
    <source>
        <dbReference type="PROSITE-ProRule" id="PRU00175"/>
    </source>
</evidence>
<sequence length="387" mass="42768">MHNLFTPTIVSLIICLSFTPHLQAIEICPYFSCNKHRPDTIEFPFRVPRNQTVRCGYPGFDLSCDSNGGTLLKLPSSNSSDPFIVQGIDYSKQLLWISDPEKCIPNRILNMDLNLTGTPYGWGPDNAEYSFLNCSNSNLGGPNSQMPDGTLVISCLSSGNFTVVMTWENLLEEKMVREWKCEVIKRVTAPFWLPEFGQGSYPDGMSDMLLQLSWDIPDCRDCVIRGGSCGFAGDSGLTVGCFLSGGNGGLPASVKYGLILGAGIPGLICMIGLTFYISGRVRAYNQNRRHGNTEVSLAIYPQPIILTMGLDRPTIESYPKTVLGESRRLPKPSDGTCPICLSEYEPKETLRSIPECNHYFHADCIDEWLRMNATCPLCRNSPQKASS</sequence>
<keyword evidence="12 16" id="KW-1133">Transmembrane helix</keyword>
<evidence type="ECO:0000313" key="19">
    <source>
        <dbReference type="EMBL" id="MBA4616054.1"/>
    </source>
</evidence>
<accession>A0A7C8YDV5</accession>
<name>A0A7C8YDV5_OPUST</name>
<keyword evidence="8 17" id="KW-0732">Signal</keyword>
<evidence type="ECO:0000256" key="7">
    <source>
        <dbReference type="ARBA" id="ARBA00022723"/>
    </source>
</evidence>
<keyword evidence="9 15" id="KW-0863">Zinc-finger</keyword>
<keyword evidence="11" id="KW-0862">Zinc</keyword>
<evidence type="ECO:0000256" key="13">
    <source>
        <dbReference type="ARBA" id="ARBA00023136"/>
    </source>
</evidence>
<feature type="chain" id="PRO_5028482624" description="RING-type E3 ubiquitin transferase" evidence="17">
    <location>
        <begin position="25"/>
        <end position="387"/>
    </location>
</feature>
<dbReference type="Pfam" id="PF13639">
    <property type="entry name" value="zf-RING_2"/>
    <property type="match status" value="1"/>
</dbReference>
<comment type="subcellular location">
    <subcellularLocation>
        <location evidence="2">Membrane</location>
        <topology evidence="2">Single-pass membrane protein</topology>
    </subcellularLocation>
</comment>
<evidence type="ECO:0000256" key="14">
    <source>
        <dbReference type="ARBA" id="ARBA00024209"/>
    </source>
</evidence>
<dbReference type="InterPro" id="IPR001841">
    <property type="entry name" value="Znf_RING"/>
</dbReference>
<evidence type="ECO:0000256" key="17">
    <source>
        <dbReference type="SAM" id="SignalP"/>
    </source>
</evidence>
<comment type="similarity">
    <text evidence="14">Belongs to the RING-type zinc finger family. ATL subfamily.</text>
</comment>
<dbReference type="PANTHER" id="PTHR46279:SF31">
    <property type="entry name" value="RING-H2 FINGER PROTEIN ATL20-LIKE ISOFORM X1"/>
    <property type="match status" value="1"/>
</dbReference>
<evidence type="ECO:0000256" key="5">
    <source>
        <dbReference type="ARBA" id="ARBA00022679"/>
    </source>
</evidence>
<keyword evidence="5" id="KW-0808">Transferase</keyword>
<evidence type="ECO:0000256" key="4">
    <source>
        <dbReference type="ARBA" id="ARBA00012483"/>
    </source>
</evidence>
<evidence type="ECO:0000256" key="3">
    <source>
        <dbReference type="ARBA" id="ARBA00004906"/>
    </source>
</evidence>
<evidence type="ECO:0000256" key="1">
    <source>
        <dbReference type="ARBA" id="ARBA00000900"/>
    </source>
</evidence>
<evidence type="ECO:0000256" key="11">
    <source>
        <dbReference type="ARBA" id="ARBA00022833"/>
    </source>
</evidence>
<comment type="catalytic activity">
    <reaction evidence="1">
        <text>S-ubiquitinyl-[E2 ubiquitin-conjugating enzyme]-L-cysteine + [acceptor protein]-L-lysine = [E2 ubiquitin-conjugating enzyme]-L-cysteine + N(6)-ubiquitinyl-[acceptor protein]-L-lysine.</text>
        <dbReference type="EC" id="2.3.2.27"/>
    </reaction>
</comment>
<reference evidence="19" key="2">
    <citation type="submission" date="2020-07" db="EMBL/GenBank/DDBJ databases">
        <authorList>
            <person name="Vera ALvarez R."/>
            <person name="Arias-Moreno D.M."/>
            <person name="Jimenez-Jacinto V."/>
            <person name="Jimenez-Bremont J.F."/>
            <person name="Swaminathan K."/>
            <person name="Moose S.P."/>
            <person name="Guerrero-Gonzalez M.L."/>
            <person name="Marino-Ramirez L."/>
            <person name="Landsman D."/>
            <person name="Rodriguez-Kessler M."/>
            <person name="Delgado-Sanchez P."/>
        </authorList>
    </citation>
    <scope>NUCLEOTIDE SEQUENCE</scope>
    <source>
        <tissue evidence="19">Cladode</tissue>
    </source>
</reference>
<dbReference type="AlphaFoldDB" id="A0A7C8YDV5"/>
<dbReference type="SMART" id="SM00184">
    <property type="entry name" value="RING"/>
    <property type="match status" value="1"/>
</dbReference>
<proteinExistence type="inferred from homology"/>
<evidence type="ECO:0000256" key="2">
    <source>
        <dbReference type="ARBA" id="ARBA00004167"/>
    </source>
</evidence>
<dbReference type="GO" id="GO:0008270">
    <property type="term" value="F:zinc ion binding"/>
    <property type="evidence" value="ECO:0007669"/>
    <property type="project" value="UniProtKB-KW"/>
</dbReference>
<dbReference type="EMBL" id="GISG01009850">
    <property type="protein sequence ID" value="MBA4616054.1"/>
    <property type="molecule type" value="Transcribed_RNA"/>
</dbReference>
<organism evidence="19">
    <name type="scientific">Opuntia streptacantha</name>
    <name type="common">Prickly pear cactus</name>
    <name type="synonym">Opuntia cardona</name>
    <dbReference type="NCBI Taxonomy" id="393608"/>
    <lineage>
        <taxon>Eukaryota</taxon>
        <taxon>Viridiplantae</taxon>
        <taxon>Streptophyta</taxon>
        <taxon>Embryophyta</taxon>
        <taxon>Tracheophyta</taxon>
        <taxon>Spermatophyta</taxon>
        <taxon>Magnoliopsida</taxon>
        <taxon>eudicotyledons</taxon>
        <taxon>Gunneridae</taxon>
        <taxon>Pentapetalae</taxon>
        <taxon>Caryophyllales</taxon>
        <taxon>Cactineae</taxon>
        <taxon>Cactaceae</taxon>
        <taxon>Opuntioideae</taxon>
        <taxon>Opuntia</taxon>
    </lineage>
</organism>
<dbReference type="GO" id="GO:0030247">
    <property type="term" value="F:polysaccharide binding"/>
    <property type="evidence" value="ECO:0007669"/>
    <property type="project" value="InterPro"/>
</dbReference>
<keyword evidence="10" id="KW-0833">Ubl conjugation pathway</keyword>